<keyword evidence="2" id="KW-0812">Transmembrane</keyword>
<keyword evidence="4" id="KW-1185">Reference proteome</keyword>
<evidence type="ECO:0000313" key="3">
    <source>
        <dbReference type="EMBL" id="MBB4881681.1"/>
    </source>
</evidence>
<sequence>MTTIASSQTASPAGRADRAHGVGRTLSDAPECTCAAAAEKEHLPIAAFAPFVLTVAALLALRTWTDLDPFWRVALAVVSSAAGTAVVAGVERAVRRRRRA</sequence>
<organism evidence="3 4">
    <name type="scientific">Micrococcus flavus</name>
    <dbReference type="NCBI Taxonomy" id="384602"/>
    <lineage>
        <taxon>Bacteria</taxon>
        <taxon>Bacillati</taxon>
        <taxon>Actinomycetota</taxon>
        <taxon>Actinomycetes</taxon>
        <taxon>Micrococcales</taxon>
        <taxon>Micrococcaceae</taxon>
        <taxon>Micrococcus</taxon>
    </lineage>
</organism>
<feature type="compositionally biased region" description="Polar residues" evidence="1">
    <location>
        <begin position="1"/>
        <end position="11"/>
    </location>
</feature>
<feature type="transmembrane region" description="Helical" evidence="2">
    <location>
        <begin position="70"/>
        <end position="90"/>
    </location>
</feature>
<feature type="transmembrane region" description="Helical" evidence="2">
    <location>
        <begin position="45"/>
        <end position="64"/>
    </location>
</feature>
<feature type="region of interest" description="Disordered" evidence="1">
    <location>
        <begin position="1"/>
        <end position="26"/>
    </location>
</feature>
<gene>
    <name evidence="3" type="ORF">BJ976_000032</name>
</gene>
<name>A0A4Y8WUS1_9MICC</name>
<keyword evidence="2" id="KW-0472">Membrane</keyword>
<dbReference type="RefSeq" id="WP_135030900.1">
    <property type="nucleotide sequence ID" value="NZ_BMLA01000012.1"/>
</dbReference>
<accession>A0A4Y8WUS1</accession>
<evidence type="ECO:0000313" key="4">
    <source>
        <dbReference type="Proteomes" id="UP000560081"/>
    </source>
</evidence>
<proteinExistence type="predicted"/>
<comment type="caution">
    <text evidence="3">The sequence shown here is derived from an EMBL/GenBank/DDBJ whole genome shotgun (WGS) entry which is preliminary data.</text>
</comment>
<reference evidence="3 4" key="1">
    <citation type="submission" date="2020-08" db="EMBL/GenBank/DDBJ databases">
        <title>Sequencing the genomes of 1000 actinobacteria strains.</title>
        <authorList>
            <person name="Klenk H.-P."/>
        </authorList>
    </citation>
    <scope>NUCLEOTIDE SEQUENCE [LARGE SCALE GENOMIC DNA]</scope>
    <source>
        <strain evidence="3 4">DSM 19079</strain>
    </source>
</reference>
<dbReference type="EMBL" id="JACHMC010000001">
    <property type="protein sequence ID" value="MBB4881681.1"/>
    <property type="molecule type" value="Genomic_DNA"/>
</dbReference>
<evidence type="ECO:0000256" key="1">
    <source>
        <dbReference type="SAM" id="MobiDB-lite"/>
    </source>
</evidence>
<evidence type="ECO:0000256" key="2">
    <source>
        <dbReference type="SAM" id="Phobius"/>
    </source>
</evidence>
<dbReference type="AlphaFoldDB" id="A0A4Y8WUS1"/>
<keyword evidence="2" id="KW-1133">Transmembrane helix</keyword>
<protein>
    <submittedName>
        <fullName evidence="3">Uncharacterized protein</fullName>
    </submittedName>
</protein>
<dbReference type="Proteomes" id="UP000560081">
    <property type="component" value="Unassembled WGS sequence"/>
</dbReference>